<evidence type="ECO:0000313" key="4">
    <source>
        <dbReference type="Proteomes" id="UP000886785"/>
    </source>
</evidence>
<name>A0A9D1J0X7_9FIRM</name>
<dbReference type="PANTHER" id="PTHR11280:SF6">
    <property type="entry name" value="GLUCOSAMINE-6-PHOSPHATE ISOMERASE NAGB"/>
    <property type="match status" value="1"/>
</dbReference>
<evidence type="ECO:0000256" key="1">
    <source>
        <dbReference type="ARBA" id="ARBA00023277"/>
    </source>
</evidence>
<accession>A0A9D1J0X7</accession>
<dbReference type="InterPro" id="IPR037171">
    <property type="entry name" value="NagB/RpiA_transferase-like"/>
</dbReference>
<reference evidence="3" key="2">
    <citation type="journal article" date="2021" name="PeerJ">
        <title>Extensive microbial diversity within the chicken gut microbiome revealed by metagenomics and culture.</title>
        <authorList>
            <person name="Gilroy R."/>
            <person name="Ravi A."/>
            <person name="Getino M."/>
            <person name="Pursley I."/>
            <person name="Horton D.L."/>
            <person name="Alikhan N.F."/>
            <person name="Baker D."/>
            <person name="Gharbi K."/>
            <person name="Hall N."/>
            <person name="Watson M."/>
            <person name="Adriaenssens E.M."/>
            <person name="Foster-Nyarko E."/>
            <person name="Jarju S."/>
            <person name="Secka A."/>
            <person name="Antonio M."/>
            <person name="Oren A."/>
            <person name="Chaudhuri R.R."/>
            <person name="La Ragione R."/>
            <person name="Hildebrand F."/>
            <person name="Pallen M.J."/>
        </authorList>
    </citation>
    <scope>NUCLEOTIDE SEQUENCE</scope>
    <source>
        <strain evidence="3">ChiSjej1B19-7085</strain>
    </source>
</reference>
<proteinExistence type="predicted"/>
<dbReference type="GO" id="GO:0042802">
    <property type="term" value="F:identical protein binding"/>
    <property type="evidence" value="ECO:0007669"/>
    <property type="project" value="TreeGrafter"/>
</dbReference>
<dbReference type="EMBL" id="DVHF01000036">
    <property type="protein sequence ID" value="HIR56620.1"/>
    <property type="molecule type" value="Genomic_DNA"/>
</dbReference>
<dbReference type="AlphaFoldDB" id="A0A9D1J0X7"/>
<organism evidence="3 4">
    <name type="scientific">Candidatus Gallacutalibacter pullicola</name>
    <dbReference type="NCBI Taxonomy" id="2840830"/>
    <lineage>
        <taxon>Bacteria</taxon>
        <taxon>Bacillati</taxon>
        <taxon>Bacillota</taxon>
        <taxon>Clostridia</taxon>
        <taxon>Eubacteriales</taxon>
        <taxon>Candidatus Gallacutalibacter</taxon>
    </lineage>
</organism>
<feature type="domain" description="Glucosamine/galactosamine-6-phosphate isomerase" evidence="2">
    <location>
        <begin position="8"/>
        <end position="227"/>
    </location>
</feature>
<dbReference type="Proteomes" id="UP000886785">
    <property type="component" value="Unassembled WGS sequence"/>
</dbReference>
<dbReference type="GO" id="GO:0005737">
    <property type="term" value="C:cytoplasm"/>
    <property type="evidence" value="ECO:0007669"/>
    <property type="project" value="TreeGrafter"/>
</dbReference>
<dbReference type="PANTHER" id="PTHR11280">
    <property type="entry name" value="GLUCOSAMINE-6-PHOSPHATE ISOMERASE"/>
    <property type="match status" value="1"/>
</dbReference>
<dbReference type="GO" id="GO:0019262">
    <property type="term" value="P:N-acetylneuraminate catabolic process"/>
    <property type="evidence" value="ECO:0007669"/>
    <property type="project" value="TreeGrafter"/>
</dbReference>
<evidence type="ECO:0000313" key="3">
    <source>
        <dbReference type="EMBL" id="HIR56620.1"/>
    </source>
</evidence>
<reference evidence="3" key="1">
    <citation type="submission" date="2020-10" db="EMBL/GenBank/DDBJ databases">
        <authorList>
            <person name="Gilroy R."/>
        </authorList>
    </citation>
    <scope>NUCLEOTIDE SEQUENCE</scope>
    <source>
        <strain evidence="3">ChiSjej1B19-7085</strain>
    </source>
</reference>
<dbReference type="SUPFAM" id="SSF100950">
    <property type="entry name" value="NagB/RpiA/CoA transferase-like"/>
    <property type="match status" value="1"/>
</dbReference>
<dbReference type="InterPro" id="IPR006148">
    <property type="entry name" value="Glc/Gal-6P_isomerase"/>
</dbReference>
<dbReference type="Gene3D" id="3.40.50.1360">
    <property type="match status" value="1"/>
</dbReference>
<dbReference type="InterPro" id="IPR004547">
    <property type="entry name" value="Glucosamine6P_isomerase"/>
</dbReference>
<comment type="caution">
    <text evidence="3">The sequence shown here is derived from an EMBL/GenBank/DDBJ whole genome shotgun (WGS) entry which is preliminary data.</text>
</comment>
<evidence type="ECO:0000259" key="2">
    <source>
        <dbReference type="Pfam" id="PF01182"/>
    </source>
</evidence>
<dbReference type="GO" id="GO:0006043">
    <property type="term" value="P:glucosamine catabolic process"/>
    <property type="evidence" value="ECO:0007669"/>
    <property type="project" value="TreeGrafter"/>
</dbReference>
<dbReference type="GO" id="GO:0006046">
    <property type="term" value="P:N-acetylglucosamine catabolic process"/>
    <property type="evidence" value="ECO:0007669"/>
    <property type="project" value="TreeGrafter"/>
</dbReference>
<dbReference type="GO" id="GO:0004342">
    <property type="term" value="F:glucosamine-6-phosphate deaminase activity"/>
    <property type="evidence" value="ECO:0007669"/>
    <property type="project" value="InterPro"/>
</dbReference>
<keyword evidence="1" id="KW-0119">Carbohydrate metabolism</keyword>
<sequence length="244" mass="27136">MQCSISATSQEMGKRAAEKVAELIRETVREKGKARLLVSTGQSQFEFFEEITAMDIPWEAVEIFHLDEYIGLPITHPASFRKYLKERFIDKIGPAQMHYISGEGDIAAVIDEVTESIRKSPIDIGIIGIGENGHIAFNDPPADFETKAAYHVVSLDERCRMQQVGEGWFGSLEEVPRQAISATVPQILSCRTIVSIVPHKVKAEAVRNTLEAPAVTNLIPATALREHAQWYLYLDADSASLLKK</sequence>
<dbReference type="GO" id="GO:0005975">
    <property type="term" value="P:carbohydrate metabolic process"/>
    <property type="evidence" value="ECO:0007669"/>
    <property type="project" value="InterPro"/>
</dbReference>
<gene>
    <name evidence="3" type="ORF">IAA54_03045</name>
</gene>
<dbReference type="Pfam" id="PF01182">
    <property type="entry name" value="Glucosamine_iso"/>
    <property type="match status" value="1"/>
</dbReference>
<protein>
    <submittedName>
        <fullName evidence="3">6-phosphogluconolactonase</fullName>
    </submittedName>
</protein>